<sequence length="432" mass="46558">MTAAEVVELARDLIRIDTTNTGDADTLVGERIAAEYVAEKLSDAGYEPEYLEGGAARRGNVVVRLPGADRTRPALLVHGHLDVVPADASDWRTHPFSGEVADGYLWGRGAVDMKHMVAMSLAVARRFKRQGIVPARDIVFAFLADEEAGGVHGARWLVDHRPDLFEGCTEAVSEVGGFSVTFDNGARAYLVETAEKGAMVLTLRARGAAGHASLLHERTAIELLTGAVDRLNRHRFPVVLTGPVRDFLEAVAAVSGVPFDPDDPEATVARLGNLARLVGATLRDTATVTMLDAGYKANVVPGTATATVDCRILPGRQRAFLNEVARVVGPDVEREWYSMPAIETPFEGSIVDTMTAAVIAEDPDARVLPYMLPASTDAKSFGRLGIRHFGFAPLRLPPGLDYASLFHGVDERVPVGALEFGERVLDRFLRTA</sequence>
<evidence type="ECO:0000256" key="2">
    <source>
        <dbReference type="ARBA" id="ARBA00006247"/>
    </source>
</evidence>
<comment type="similarity">
    <text evidence="2">Belongs to the peptidase M20A family.</text>
</comment>
<dbReference type="Gene3D" id="3.40.630.10">
    <property type="entry name" value="Zn peptidases"/>
    <property type="match status" value="1"/>
</dbReference>
<dbReference type="GO" id="GO:0046872">
    <property type="term" value="F:metal ion binding"/>
    <property type="evidence" value="ECO:0007669"/>
    <property type="project" value="UniProtKB-KW"/>
</dbReference>
<accession>A0A8J4DQ15</accession>
<dbReference type="Pfam" id="PF07687">
    <property type="entry name" value="M20_dimer"/>
    <property type="match status" value="1"/>
</dbReference>
<dbReference type="PROSITE" id="PS00758">
    <property type="entry name" value="ARGE_DAPE_CPG2_1"/>
    <property type="match status" value="1"/>
</dbReference>
<evidence type="ECO:0000256" key="1">
    <source>
        <dbReference type="ARBA" id="ARBA00001947"/>
    </source>
</evidence>
<dbReference type="PANTHER" id="PTHR43808:SF8">
    <property type="entry name" value="PEPTIDASE M20 DIMERISATION DOMAIN-CONTAINING PROTEIN"/>
    <property type="match status" value="1"/>
</dbReference>
<dbReference type="EMBL" id="BOPF01000007">
    <property type="protein sequence ID" value="GIJ45476.1"/>
    <property type="molecule type" value="Genomic_DNA"/>
</dbReference>
<evidence type="ECO:0000313" key="7">
    <source>
        <dbReference type="EMBL" id="GIJ45476.1"/>
    </source>
</evidence>
<comment type="cofactor">
    <cofactor evidence="1">
        <name>Zn(2+)</name>
        <dbReference type="ChEBI" id="CHEBI:29105"/>
    </cofactor>
</comment>
<feature type="domain" description="Peptidase M20 dimerisation" evidence="6">
    <location>
        <begin position="193"/>
        <end position="321"/>
    </location>
</feature>
<organism evidence="7 8">
    <name type="scientific">Virgisporangium aliadipatigenens</name>
    <dbReference type="NCBI Taxonomy" id="741659"/>
    <lineage>
        <taxon>Bacteria</taxon>
        <taxon>Bacillati</taxon>
        <taxon>Actinomycetota</taxon>
        <taxon>Actinomycetes</taxon>
        <taxon>Micromonosporales</taxon>
        <taxon>Micromonosporaceae</taxon>
        <taxon>Virgisporangium</taxon>
    </lineage>
</organism>
<keyword evidence="5" id="KW-0862">Zinc</keyword>
<evidence type="ECO:0000256" key="4">
    <source>
        <dbReference type="ARBA" id="ARBA00022801"/>
    </source>
</evidence>
<evidence type="ECO:0000256" key="5">
    <source>
        <dbReference type="ARBA" id="ARBA00022833"/>
    </source>
</evidence>
<dbReference type="Pfam" id="PF01546">
    <property type="entry name" value="Peptidase_M20"/>
    <property type="match status" value="1"/>
</dbReference>
<dbReference type="InterPro" id="IPR050072">
    <property type="entry name" value="Peptidase_M20A"/>
</dbReference>
<dbReference type="Gene3D" id="3.30.70.360">
    <property type="match status" value="1"/>
</dbReference>
<protein>
    <recommendedName>
        <fullName evidence="6">Peptidase M20 dimerisation domain-containing protein</fullName>
    </recommendedName>
</protein>
<dbReference type="RefSeq" id="WP_203899017.1">
    <property type="nucleotide sequence ID" value="NZ_BOPF01000007.1"/>
</dbReference>
<reference evidence="7" key="1">
    <citation type="submission" date="2021-01" db="EMBL/GenBank/DDBJ databases">
        <title>Whole genome shotgun sequence of Virgisporangium aliadipatigenens NBRC 105644.</title>
        <authorList>
            <person name="Komaki H."/>
            <person name="Tamura T."/>
        </authorList>
    </citation>
    <scope>NUCLEOTIDE SEQUENCE</scope>
    <source>
        <strain evidence="7">NBRC 105644</strain>
    </source>
</reference>
<dbReference type="AlphaFoldDB" id="A0A8J4DQ15"/>
<evidence type="ECO:0000256" key="3">
    <source>
        <dbReference type="ARBA" id="ARBA00022723"/>
    </source>
</evidence>
<proteinExistence type="inferred from homology"/>
<keyword evidence="3" id="KW-0479">Metal-binding</keyword>
<dbReference type="SUPFAM" id="SSF55031">
    <property type="entry name" value="Bacterial exopeptidase dimerisation domain"/>
    <property type="match status" value="1"/>
</dbReference>
<dbReference type="GO" id="GO:0016787">
    <property type="term" value="F:hydrolase activity"/>
    <property type="evidence" value="ECO:0007669"/>
    <property type="project" value="UniProtKB-KW"/>
</dbReference>
<dbReference type="InterPro" id="IPR011650">
    <property type="entry name" value="Peptidase_M20_dimer"/>
</dbReference>
<dbReference type="InterPro" id="IPR001261">
    <property type="entry name" value="ArgE/DapE_CS"/>
</dbReference>
<dbReference type="Proteomes" id="UP000619260">
    <property type="component" value="Unassembled WGS sequence"/>
</dbReference>
<name>A0A8J4DQ15_9ACTN</name>
<dbReference type="FunFam" id="1.10.150.900:FF:000002">
    <property type="entry name" value="M20/M25/M40 family peptidase"/>
    <property type="match status" value="1"/>
</dbReference>
<dbReference type="NCBIfam" id="NF005913">
    <property type="entry name" value="PRK07906.1"/>
    <property type="match status" value="1"/>
</dbReference>
<dbReference type="PANTHER" id="PTHR43808">
    <property type="entry name" value="ACETYLORNITHINE DEACETYLASE"/>
    <property type="match status" value="1"/>
</dbReference>
<keyword evidence="4" id="KW-0378">Hydrolase</keyword>
<dbReference type="InterPro" id="IPR002933">
    <property type="entry name" value="Peptidase_M20"/>
</dbReference>
<keyword evidence="8" id="KW-1185">Reference proteome</keyword>
<evidence type="ECO:0000313" key="8">
    <source>
        <dbReference type="Proteomes" id="UP000619260"/>
    </source>
</evidence>
<dbReference type="SUPFAM" id="SSF53187">
    <property type="entry name" value="Zn-dependent exopeptidases"/>
    <property type="match status" value="1"/>
</dbReference>
<evidence type="ECO:0000259" key="6">
    <source>
        <dbReference type="Pfam" id="PF07687"/>
    </source>
</evidence>
<gene>
    <name evidence="7" type="ORF">Val02_23620</name>
</gene>
<dbReference type="Gene3D" id="1.10.150.900">
    <property type="match status" value="1"/>
</dbReference>
<dbReference type="InterPro" id="IPR036264">
    <property type="entry name" value="Bact_exopeptidase_dim_dom"/>
</dbReference>
<comment type="caution">
    <text evidence="7">The sequence shown here is derived from an EMBL/GenBank/DDBJ whole genome shotgun (WGS) entry which is preliminary data.</text>
</comment>